<sequence length="219" mass="24278">YPRLGSKLALRIHKHMNILMQYTFEGQALDIGWIADNKFPNRDEYRNMIIKKTGWYSGKGPCQCGALIAGASETELDIIGSFGEAIGIGFQVRDDLLNLIEESENEAPRAGSGGYGKERGGDIAEGKRTLITIELLERLSEQDSARARDILLQSRETVSNTDIDWFIAEAESTGALDAVSKYCYEHVKFASSALKKLPDNNASKLLSEIVNYLTLDRKA</sequence>
<name>A0A383ETA8_9ZZZZ</name>
<comment type="similarity">
    <text evidence="2">Belongs to the FPP/GGPP synthase family.</text>
</comment>
<keyword evidence="4" id="KW-0479">Metal-binding</keyword>
<feature type="non-terminal residue" evidence="6">
    <location>
        <position position="1"/>
    </location>
</feature>
<accession>A0A383ETA8</accession>
<gene>
    <name evidence="6" type="ORF">METZ01_LOCUS512658</name>
</gene>
<evidence type="ECO:0000256" key="2">
    <source>
        <dbReference type="ARBA" id="ARBA00006706"/>
    </source>
</evidence>
<dbReference type="InterPro" id="IPR008949">
    <property type="entry name" value="Isoprenoid_synthase_dom_sf"/>
</dbReference>
<dbReference type="AlphaFoldDB" id="A0A383ETA8"/>
<protein>
    <recommendedName>
        <fullName evidence="7">Polyprenyl synthetase family protein</fullName>
    </recommendedName>
</protein>
<evidence type="ECO:0000313" key="6">
    <source>
        <dbReference type="EMBL" id="SVE59804.1"/>
    </source>
</evidence>
<keyword evidence="3" id="KW-0808">Transferase</keyword>
<evidence type="ECO:0000256" key="4">
    <source>
        <dbReference type="ARBA" id="ARBA00022723"/>
    </source>
</evidence>
<dbReference type="InterPro" id="IPR033749">
    <property type="entry name" value="Polyprenyl_synt_CS"/>
</dbReference>
<comment type="cofactor">
    <cofactor evidence="1">
        <name>Mg(2+)</name>
        <dbReference type="ChEBI" id="CHEBI:18420"/>
    </cofactor>
</comment>
<reference evidence="6" key="1">
    <citation type="submission" date="2018-05" db="EMBL/GenBank/DDBJ databases">
        <authorList>
            <person name="Lanie J.A."/>
            <person name="Ng W.-L."/>
            <person name="Kazmierczak K.M."/>
            <person name="Andrzejewski T.M."/>
            <person name="Davidsen T.M."/>
            <person name="Wayne K.J."/>
            <person name="Tettelin H."/>
            <person name="Glass J.I."/>
            <person name="Rusch D."/>
            <person name="Podicherti R."/>
            <person name="Tsui H.-C.T."/>
            <person name="Winkler M.E."/>
        </authorList>
    </citation>
    <scope>NUCLEOTIDE SEQUENCE</scope>
</reference>
<dbReference type="Gene3D" id="1.10.600.10">
    <property type="entry name" value="Farnesyl Diphosphate Synthase"/>
    <property type="match status" value="1"/>
</dbReference>
<dbReference type="GO" id="GO:0046872">
    <property type="term" value="F:metal ion binding"/>
    <property type="evidence" value="ECO:0007669"/>
    <property type="project" value="UniProtKB-KW"/>
</dbReference>
<evidence type="ECO:0008006" key="7">
    <source>
        <dbReference type="Google" id="ProtNLM"/>
    </source>
</evidence>
<dbReference type="PANTHER" id="PTHR12001">
    <property type="entry name" value="GERANYLGERANYL PYROPHOSPHATE SYNTHASE"/>
    <property type="match status" value="1"/>
</dbReference>
<dbReference type="SUPFAM" id="SSF48576">
    <property type="entry name" value="Terpenoid synthases"/>
    <property type="match status" value="1"/>
</dbReference>
<dbReference type="GO" id="GO:0008299">
    <property type="term" value="P:isoprenoid biosynthetic process"/>
    <property type="evidence" value="ECO:0007669"/>
    <property type="project" value="InterPro"/>
</dbReference>
<dbReference type="Pfam" id="PF00348">
    <property type="entry name" value="polyprenyl_synt"/>
    <property type="match status" value="1"/>
</dbReference>
<dbReference type="PROSITE" id="PS00444">
    <property type="entry name" value="POLYPRENYL_SYNTHASE_2"/>
    <property type="match status" value="1"/>
</dbReference>
<proteinExistence type="inferred from homology"/>
<dbReference type="InterPro" id="IPR000092">
    <property type="entry name" value="Polyprenyl_synt"/>
</dbReference>
<dbReference type="GO" id="GO:0004659">
    <property type="term" value="F:prenyltransferase activity"/>
    <property type="evidence" value="ECO:0007669"/>
    <property type="project" value="InterPro"/>
</dbReference>
<organism evidence="6">
    <name type="scientific">marine metagenome</name>
    <dbReference type="NCBI Taxonomy" id="408172"/>
    <lineage>
        <taxon>unclassified sequences</taxon>
        <taxon>metagenomes</taxon>
        <taxon>ecological metagenomes</taxon>
    </lineage>
</organism>
<evidence type="ECO:0000256" key="1">
    <source>
        <dbReference type="ARBA" id="ARBA00001946"/>
    </source>
</evidence>
<evidence type="ECO:0000256" key="3">
    <source>
        <dbReference type="ARBA" id="ARBA00022679"/>
    </source>
</evidence>
<dbReference type="EMBL" id="UINC01228477">
    <property type="protein sequence ID" value="SVE59804.1"/>
    <property type="molecule type" value="Genomic_DNA"/>
</dbReference>
<keyword evidence="5" id="KW-0460">Magnesium</keyword>
<evidence type="ECO:0000256" key="5">
    <source>
        <dbReference type="ARBA" id="ARBA00022842"/>
    </source>
</evidence>
<dbReference type="PANTHER" id="PTHR12001:SF85">
    <property type="entry name" value="SHORT CHAIN ISOPRENYL DIPHOSPHATE SYNTHASE"/>
    <property type="match status" value="1"/>
</dbReference>